<keyword evidence="2" id="KW-0547">Nucleotide-binding</keyword>
<dbReference type="InterPro" id="IPR013611">
    <property type="entry name" value="Transp-assoc_OB_typ2"/>
</dbReference>
<comment type="caution">
    <text evidence="5">The sequence shown here is derived from an EMBL/GenBank/DDBJ whole genome shotgun (WGS) entry which is preliminary data.</text>
</comment>
<dbReference type="SUPFAM" id="SSF52540">
    <property type="entry name" value="P-loop containing nucleoside triphosphate hydrolases"/>
    <property type="match status" value="1"/>
</dbReference>
<dbReference type="InterPro" id="IPR008995">
    <property type="entry name" value="Mo/tungstate-bd_C_term_dom"/>
</dbReference>
<gene>
    <name evidence="5" type="ORF">GWO68_15980</name>
</gene>
<keyword evidence="1" id="KW-0813">Transport</keyword>
<reference evidence="5 6" key="1">
    <citation type="submission" date="2020-01" db="EMBL/GenBank/DDBJ databases">
        <authorList>
            <person name="Kim M.K."/>
        </authorList>
    </citation>
    <scope>NUCLEOTIDE SEQUENCE [LARGE SCALE GENOMIC DNA]</scope>
    <source>
        <strain evidence="5 6">BT213</strain>
    </source>
</reference>
<dbReference type="PANTHER" id="PTHR42781:SF4">
    <property type="entry name" value="SPERMIDINE_PUTRESCINE IMPORT ATP-BINDING PROTEIN POTA"/>
    <property type="match status" value="1"/>
</dbReference>
<dbReference type="SUPFAM" id="SSF50331">
    <property type="entry name" value="MOP-like"/>
    <property type="match status" value="1"/>
</dbReference>
<dbReference type="Gene3D" id="3.40.50.300">
    <property type="entry name" value="P-loop containing nucleotide triphosphate hydrolases"/>
    <property type="match status" value="1"/>
</dbReference>
<dbReference type="Pfam" id="PF08402">
    <property type="entry name" value="TOBE_2"/>
    <property type="match status" value="1"/>
</dbReference>
<dbReference type="PROSITE" id="PS50893">
    <property type="entry name" value="ABC_TRANSPORTER_2"/>
    <property type="match status" value="1"/>
</dbReference>
<dbReference type="Proteomes" id="UP000478546">
    <property type="component" value="Unassembled WGS sequence"/>
</dbReference>
<dbReference type="PROSITE" id="PS00211">
    <property type="entry name" value="ABC_TRANSPORTER_1"/>
    <property type="match status" value="1"/>
</dbReference>
<name>A0A6B2H4T5_9BACT</name>
<dbReference type="GO" id="GO:0005524">
    <property type="term" value="F:ATP binding"/>
    <property type="evidence" value="ECO:0007669"/>
    <property type="project" value="UniProtKB-KW"/>
</dbReference>
<dbReference type="GO" id="GO:0016887">
    <property type="term" value="F:ATP hydrolysis activity"/>
    <property type="evidence" value="ECO:0007669"/>
    <property type="project" value="InterPro"/>
</dbReference>
<evidence type="ECO:0000256" key="3">
    <source>
        <dbReference type="ARBA" id="ARBA00022840"/>
    </source>
</evidence>
<dbReference type="GO" id="GO:0043190">
    <property type="term" value="C:ATP-binding cassette (ABC) transporter complex"/>
    <property type="evidence" value="ECO:0007669"/>
    <property type="project" value="InterPro"/>
</dbReference>
<dbReference type="PANTHER" id="PTHR42781">
    <property type="entry name" value="SPERMIDINE/PUTRESCINE IMPORT ATP-BINDING PROTEIN POTA"/>
    <property type="match status" value="1"/>
</dbReference>
<dbReference type="GO" id="GO:0022857">
    <property type="term" value="F:transmembrane transporter activity"/>
    <property type="evidence" value="ECO:0007669"/>
    <property type="project" value="InterPro"/>
</dbReference>
<dbReference type="InterPro" id="IPR003593">
    <property type="entry name" value="AAA+_ATPase"/>
</dbReference>
<dbReference type="RefSeq" id="WP_162347484.1">
    <property type="nucleotide sequence ID" value="NZ_JAAEAA010000026.1"/>
</dbReference>
<feature type="domain" description="ABC transporter" evidence="4">
    <location>
        <begin position="4"/>
        <end position="231"/>
    </location>
</feature>
<protein>
    <submittedName>
        <fullName evidence="5">ABC transporter ATP-binding protein</fullName>
    </submittedName>
</protein>
<dbReference type="InterPro" id="IPR017871">
    <property type="entry name" value="ABC_transporter-like_CS"/>
</dbReference>
<dbReference type="Pfam" id="PF00005">
    <property type="entry name" value="ABC_tran"/>
    <property type="match status" value="1"/>
</dbReference>
<evidence type="ECO:0000256" key="1">
    <source>
        <dbReference type="ARBA" id="ARBA00022448"/>
    </source>
</evidence>
<evidence type="ECO:0000313" key="5">
    <source>
        <dbReference type="EMBL" id="NDK57423.1"/>
    </source>
</evidence>
<evidence type="ECO:0000313" key="6">
    <source>
        <dbReference type="Proteomes" id="UP000478546"/>
    </source>
</evidence>
<accession>A0A6B2H4T5</accession>
<keyword evidence="6" id="KW-1185">Reference proteome</keyword>
<organism evidence="5 6">
    <name type="scientific">Pontibacter fetidus</name>
    <dbReference type="NCBI Taxonomy" id="2700082"/>
    <lineage>
        <taxon>Bacteria</taxon>
        <taxon>Pseudomonadati</taxon>
        <taxon>Bacteroidota</taxon>
        <taxon>Cytophagia</taxon>
        <taxon>Cytophagales</taxon>
        <taxon>Hymenobacteraceae</taxon>
        <taxon>Pontibacter</taxon>
    </lineage>
</organism>
<dbReference type="EMBL" id="JAAEAA010000026">
    <property type="protein sequence ID" value="NDK57423.1"/>
    <property type="molecule type" value="Genomic_DNA"/>
</dbReference>
<dbReference type="InterPro" id="IPR050093">
    <property type="entry name" value="ABC_SmlMolc_Importer"/>
</dbReference>
<evidence type="ECO:0000256" key="2">
    <source>
        <dbReference type="ARBA" id="ARBA00022741"/>
    </source>
</evidence>
<sequence length="327" mass="36104">MSFLDVSGISVVEEGNVILHDITFSLKEHQKIAIAGETGSGKSTLLQTIAGLVQPASGQVLYQGKKVIGPHDKLVPGHADIAYLSQHFELPQFLRVEQVLSYTNTLSGEEANTLYEICRISHLAKRKTNQLSGGERQRIALARLLSSWPGLLLLDEPFSNLDMGHKSILKAVINDISEELGITCLLISHDPHDTLSWADEIMVMQNGKLIQQGRPQQIYQQPVNEYAASLFGKYNVIPPGKAGIFTQLTSKETTSKSLLIRPERFIVTRQDSSAITGKVTTTHYFGSHYELEILVEEVPLTIRTGENNYKPGDSIGISVPDNAVWFV</sequence>
<evidence type="ECO:0000259" key="4">
    <source>
        <dbReference type="PROSITE" id="PS50893"/>
    </source>
</evidence>
<dbReference type="AlphaFoldDB" id="A0A6B2H4T5"/>
<dbReference type="InterPro" id="IPR027417">
    <property type="entry name" value="P-loop_NTPase"/>
</dbReference>
<dbReference type="SMART" id="SM00382">
    <property type="entry name" value="AAA"/>
    <property type="match status" value="1"/>
</dbReference>
<keyword evidence="3 5" id="KW-0067">ATP-binding</keyword>
<dbReference type="InterPro" id="IPR003439">
    <property type="entry name" value="ABC_transporter-like_ATP-bd"/>
</dbReference>
<proteinExistence type="predicted"/>